<dbReference type="EMBL" id="CABHNB010000013">
    <property type="protein sequence ID" value="VUW97919.1"/>
    <property type="molecule type" value="Genomic_DNA"/>
</dbReference>
<evidence type="ECO:0000313" key="4">
    <source>
        <dbReference type="Proteomes" id="UP000409147"/>
    </source>
</evidence>
<proteinExistence type="predicted"/>
<evidence type="ECO:0000313" key="3">
    <source>
        <dbReference type="EMBL" id="VUW97919.1"/>
    </source>
</evidence>
<dbReference type="PANTHER" id="PTHR45947">
    <property type="entry name" value="SULFOQUINOVOSYL TRANSFERASE SQD2"/>
    <property type="match status" value="1"/>
</dbReference>
<organism evidence="3 4">
    <name type="scientific">Blautia obeum</name>
    <dbReference type="NCBI Taxonomy" id="40520"/>
    <lineage>
        <taxon>Bacteria</taxon>
        <taxon>Bacillati</taxon>
        <taxon>Bacillota</taxon>
        <taxon>Clostridia</taxon>
        <taxon>Lachnospirales</taxon>
        <taxon>Lachnospiraceae</taxon>
        <taxon>Blautia</taxon>
    </lineage>
</organism>
<dbReference type="EC" id="2.4.1.291" evidence="3"/>
<feature type="domain" description="Glycosyl transferase family 1" evidence="1">
    <location>
        <begin position="192"/>
        <end position="350"/>
    </location>
</feature>
<dbReference type="AlphaFoldDB" id="A0A564SS30"/>
<dbReference type="RefSeq" id="WP_144368553.1">
    <property type="nucleotide sequence ID" value="NZ_CABHNB010000013.1"/>
</dbReference>
<dbReference type="Proteomes" id="UP000409147">
    <property type="component" value="Unassembled WGS sequence"/>
</dbReference>
<dbReference type="InterPro" id="IPR001296">
    <property type="entry name" value="Glyco_trans_1"/>
</dbReference>
<keyword evidence="4" id="KW-1185">Reference proteome</keyword>
<dbReference type="CDD" id="cd03811">
    <property type="entry name" value="GT4_GT28_WabH-like"/>
    <property type="match status" value="1"/>
</dbReference>
<dbReference type="GO" id="GO:0016757">
    <property type="term" value="F:glycosyltransferase activity"/>
    <property type="evidence" value="ECO:0007669"/>
    <property type="project" value="UniProtKB-KW"/>
</dbReference>
<name>A0A564SS30_9FIRM</name>
<dbReference type="Pfam" id="PF13439">
    <property type="entry name" value="Glyco_transf_4"/>
    <property type="match status" value="1"/>
</dbReference>
<dbReference type="PANTHER" id="PTHR45947:SF3">
    <property type="entry name" value="SULFOQUINOVOSYL TRANSFERASE SQD2"/>
    <property type="match status" value="1"/>
</dbReference>
<dbReference type="InterPro" id="IPR050194">
    <property type="entry name" value="Glycosyltransferase_grp1"/>
</dbReference>
<dbReference type="Gene3D" id="3.40.50.2000">
    <property type="entry name" value="Glycogen Phosphorylase B"/>
    <property type="match status" value="2"/>
</dbReference>
<dbReference type="Pfam" id="PF00534">
    <property type="entry name" value="Glycos_transf_1"/>
    <property type="match status" value="1"/>
</dbReference>
<dbReference type="SUPFAM" id="SSF53756">
    <property type="entry name" value="UDP-Glycosyltransferase/glycogen phosphorylase"/>
    <property type="match status" value="1"/>
</dbReference>
<feature type="domain" description="Glycosyltransferase subfamily 4-like N-terminal" evidence="2">
    <location>
        <begin position="14"/>
        <end position="177"/>
    </location>
</feature>
<keyword evidence="3" id="KW-0328">Glycosyltransferase</keyword>
<dbReference type="InterPro" id="IPR028098">
    <property type="entry name" value="Glyco_trans_4-like_N"/>
</dbReference>
<sequence length="370" mass="42849">MKKILFLIHDLGQGGAEKVLVNLVNHMDYSKFDITVMTLFDCGENKQFLRPEITYKYWKKKMFPGNSHFMKIFNSKQLHKMIIKEKYDIEIAYLEGPCARVVSGCTNSEVRLVSWIHIEQKNEKAAVTSFRSIREAKRCYGKFNEIISVSQDVQKSFQNALCLSVKNEVLYNTVNSEEILHRAKEKTETVIFKETAIKLVAVGKLLHNKGFDRLLRIIKHLLKEKYKVYLYILGDGPMRAQLEKYIADNHMKQYVELLGYQLNPYKYMVKCDLFVCASYSEGFSTATTEALILGIPVCTVEVAGMKEMLGENNEYGIIVQNDEKALYKKIKLLVERKDLLEHYKKQAEKRGIMFSTEKTVAEVERMLLSL</sequence>
<accession>A0A564SS30</accession>
<evidence type="ECO:0000259" key="2">
    <source>
        <dbReference type="Pfam" id="PF13439"/>
    </source>
</evidence>
<protein>
    <submittedName>
        <fullName evidence="3">N-acetylgalactosamine-N,N '-diacetylbacillosaminyl-diphospho-undecaprenol 4-alpha-N-acetylgalactosaminyltransferase</fullName>
        <ecNumber evidence="3">2.4.1.291</ecNumber>
    </submittedName>
</protein>
<evidence type="ECO:0000259" key="1">
    <source>
        <dbReference type="Pfam" id="PF00534"/>
    </source>
</evidence>
<reference evidence="3 4" key="1">
    <citation type="submission" date="2019-07" db="EMBL/GenBank/DDBJ databases">
        <authorList>
            <person name="Hibberd C M."/>
            <person name="Gehrig L. J."/>
            <person name="Chang H.-W."/>
            <person name="Venkatesh S."/>
        </authorList>
    </citation>
    <scope>NUCLEOTIDE SEQUENCE [LARGE SCALE GENOMIC DNA]</scope>
    <source>
        <strain evidence="3">Ruminococcus_obeum_SSTS_Bg7063</strain>
    </source>
</reference>
<gene>
    <name evidence="3" type="primary">pglJ</name>
    <name evidence="3" type="ORF">ROSSTS7063_00914</name>
</gene>
<keyword evidence="3" id="KW-0808">Transferase</keyword>